<dbReference type="EMBL" id="CAIF01000108">
    <property type="protein sequence ID" value="CCH44082.1"/>
    <property type="molecule type" value="Genomic_DNA"/>
</dbReference>
<comment type="subcellular location">
    <subcellularLocation>
        <location evidence="1">Mitochondrion</location>
    </subcellularLocation>
</comment>
<sequence length="243" mass="27717">MLLTNSAHLPLRHIIPKAFHITNFIRYKSVKPTYDDLSSYLEYADFVQVNKDTTVFQGTIFEMRAKEKLEKALKIKNLRHAGGAFDNGIDLIGSLDILQYKTDKEPRKAVPLKGKRVKPLILRKRTDLDVIIQCKSFSSKVTAKEIREQSGIFNFNIRRTDRNNSLMIMAASSVLTSQGLTQLDTVDIPMIYCQISRLRQIAENPYDLSSYEGGDLLGFYFNPYALALFEGTSFYEHTQSSCI</sequence>
<keyword evidence="6" id="KW-1185">Reference proteome</keyword>
<dbReference type="InParanoid" id="K0KPH8"/>
<dbReference type="PANTHER" id="PTHR28133:SF1">
    <property type="entry name" value="REQUIRED FOR RESPIRATORY GROWTH PROTEIN 7, MITOCHONDRIAL"/>
    <property type="match status" value="1"/>
</dbReference>
<protein>
    <recommendedName>
        <fullName evidence="3">Required for respiratory growth protein 7, mitochondrial</fullName>
    </recommendedName>
</protein>
<comment type="caution">
    <text evidence="5">The sequence shown here is derived from an EMBL/GenBank/DDBJ whole genome shotgun (WGS) entry which is preliminary data.</text>
</comment>
<dbReference type="PANTHER" id="PTHR28133">
    <property type="entry name" value="REQUIRED FOR RESPIRATORY GROWTH PROTEIN 7, MITOCHONDRIAL"/>
    <property type="match status" value="1"/>
</dbReference>
<dbReference type="AlphaFoldDB" id="K0KPH8"/>
<proteinExistence type="inferred from homology"/>
<dbReference type="Pfam" id="PF10356">
    <property type="entry name" value="RRG7"/>
    <property type="match status" value="1"/>
</dbReference>
<gene>
    <name evidence="5" type="ORF">BN7_3641</name>
</gene>
<dbReference type="InterPro" id="IPR018828">
    <property type="entry name" value="RRG7"/>
</dbReference>
<dbReference type="HOGENOM" id="CLU_085105_1_0_1"/>
<dbReference type="FunCoup" id="K0KPH8">
    <property type="interactions" value="46"/>
</dbReference>
<evidence type="ECO:0000256" key="4">
    <source>
        <dbReference type="ARBA" id="ARBA00023128"/>
    </source>
</evidence>
<evidence type="ECO:0000256" key="2">
    <source>
        <dbReference type="ARBA" id="ARBA00009554"/>
    </source>
</evidence>
<dbReference type="Proteomes" id="UP000009328">
    <property type="component" value="Unassembled WGS sequence"/>
</dbReference>
<reference evidence="5 6" key="1">
    <citation type="journal article" date="2012" name="Eukaryot. Cell">
        <title>Draft genome sequence of Wickerhamomyces ciferrii NRRL Y-1031 F-60-10.</title>
        <authorList>
            <person name="Schneider J."/>
            <person name="Andrea H."/>
            <person name="Blom J."/>
            <person name="Jaenicke S."/>
            <person name="Ruckert C."/>
            <person name="Schorsch C."/>
            <person name="Szczepanowski R."/>
            <person name="Farwick M."/>
            <person name="Goesmann A."/>
            <person name="Puhler A."/>
            <person name="Schaffer S."/>
            <person name="Tauch A."/>
            <person name="Kohler T."/>
            <person name="Brinkrolf K."/>
        </authorList>
    </citation>
    <scope>NUCLEOTIDE SEQUENCE [LARGE SCALE GENOMIC DNA]</scope>
    <source>
        <strain evidence="6">ATCC 14091 / BCRC 22168 / CBS 111 / JCM 3599 / NBRC 0793 / NRRL Y-1031 F-60-10</strain>
    </source>
</reference>
<organism evidence="5 6">
    <name type="scientific">Wickerhamomyces ciferrii (strain ATCC 14091 / BCRC 22168 / CBS 111 / JCM 3599 / NBRC 0793 / NRRL Y-1031 F-60-10)</name>
    <name type="common">Yeast</name>
    <name type="synonym">Pichia ciferrii</name>
    <dbReference type="NCBI Taxonomy" id="1206466"/>
    <lineage>
        <taxon>Eukaryota</taxon>
        <taxon>Fungi</taxon>
        <taxon>Dikarya</taxon>
        <taxon>Ascomycota</taxon>
        <taxon>Saccharomycotina</taxon>
        <taxon>Saccharomycetes</taxon>
        <taxon>Phaffomycetales</taxon>
        <taxon>Wickerhamomycetaceae</taxon>
        <taxon>Wickerhamomyces</taxon>
    </lineage>
</organism>
<accession>K0KPH8</accession>
<evidence type="ECO:0000256" key="1">
    <source>
        <dbReference type="ARBA" id="ARBA00004173"/>
    </source>
</evidence>
<keyword evidence="4" id="KW-0496">Mitochondrion</keyword>
<dbReference type="eggNOG" id="ENOG502RZ1Q">
    <property type="taxonomic scope" value="Eukaryota"/>
</dbReference>
<evidence type="ECO:0000313" key="5">
    <source>
        <dbReference type="EMBL" id="CCH44082.1"/>
    </source>
</evidence>
<name>K0KPH8_WICCF</name>
<evidence type="ECO:0000313" key="6">
    <source>
        <dbReference type="Proteomes" id="UP000009328"/>
    </source>
</evidence>
<dbReference type="GO" id="GO:0005739">
    <property type="term" value="C:mitochondrion"/>
    <property type="evidence" value="ECO:0007669"/>
    <property type="project" value="UniProtKB-SubCell"/>
</dbReference>
<evidence type="ECO:0000256" key="3">
    <source>
        <dbReference type="ARBA" id="ARBA00014638"/>
    </source>
</evidence>
<comment type="similarity">
    <text evidence="2">Belongs to the RRG7 family.</text>
</comment>